<evidence type="ECO:0000256" key="2">
    <source>
        <dbReference type="ARBA" id="ARBA00012417"/>
    </source>
</evidence>
<comment type="caution">
    <text evidence="20">The sequence shown here is derived from an EMBL/GenBank/DDBJ whole genome shotgun (WGS) entry which is preliminary data.</text>
</comment>
<evidence type="ECO:0000256" key="16">
    <source>
        <dbReference type="RuleBase" id="RU004460"/>
    </source>
</evidence>
<dbReference type="GO" id="GO:0008408">
    <property type="term" value="F:3'-5' exonuclease activity"/>
    <property type="evidence" value="ECO:0007669"/>
    <property type="project" value="UniProtKB-UniRule"/>
</dbReference>
<dbReference type="CDD" id="cd09859">
    <property type="entry name" value="PIN_53EXO"/>
    <property type="match status" value="1"/>
</dbReference>
<comment type="catalytic activity">
    <reaction evidence="14 16">
        <text>DNA(n) + a 2'-deoxyribonucleoside 5'-triphosphate = DNA(n+1) + diphosphate</text>
        <dbReference type="Rhea" id="RHEA:22508"/>
        <dbReference type="Rhea" id="RHEA-COMP:17339"/>
        <dbReference type="Rhea" id="RHEA-COMP:17340"/>
        <dbReference type="ChEBI" id="CHEBI:33019"/>
        <dbReference type="ChEBI" id="CHEBI:61560"/>
        <dbReference type="ChEBI" id="CHEBI:173112"/>
        <dbReference type="EC" id="2.7.7.7"/>
    </reaction>
</comment>
<dbReference type="SMART" id="SM00279">
    <property type="entry name" value="HhH2"/>
    <property type="match status" value="1"/>
</dbReference>
<dbReference type="EC" id="2.7.7.7" evidence="2 15"/>
<dbReference type="Pfam" id="PF00476">
    <property type="entry name" value="DNA_pol_A"/>
    <property type="match status" value="1"/>
</dbReference>
<evidence type="ECO:0000256" key="4">
    <source>
        <dbReference type="ARBA" id="ARBA00022679"/>
    </source>
</evidence>
<dbReference type="SUPFAM" id="SSF47807">
    <property type="entry name" value="5' to 3' exonuclease, C-terminal subdomain"/>
    <property type="match status" value="1"/>
</dbReference>
<dbReference type="GO" id="GO:0003677">
    <property type="term" value="F:DNA binding"/>
    <property type="evidence" value="ECO:0007669"/>
    <property type="project" value="UniProtKB-UniRule"/>
</dbReference>
<dbReference type="Pfam" id="PF01612">
    <property type="entry name" value="DNA_pol_A_exo1"/>
    <property type="match status" value="1"/>
</dbReference>
<reference evidence="20 21" key="1">
    <citation type="journal article" date="2017" name="Front. Microbiol.">
        <title>Comparative Genomic Analysis of the Class Epsilonproteobacteria and Proposed Reclassification to Epsilonbacteraeota (phyl. nov.).</title>
        <authorList>
            <person name="Waite D.W."/>
            <person name="Vanwonterghem I."/>
            <person name="Rinke C."/>
            <person name="Parks D.H."/>
            <person name="Zhang Y."/>
            <person name="Takai K."/>
            <person name="Sievert S.M."/>
            <person name="Simon J."/>
            <person name="Campbell B.J."/>
            <person name="Hanson T.E."/>
            <person name="Woyke T."/>
            <person name="Klotz M.G."/>
            <person name="Hugenholtz P."/>
        </authorList>
    </citation>
    <scope>NUCLEOTIDE SEQUENCE [LARGE SCALE GENOMIC DNA]</scope>
    <source>
        <strain evidence="20">UBA12443</strain>
    </source>
</reference>
<dbReference type="InterPro" id="IPR029060">
    <property type="entry name" value="PIN-like_dom_sf"/>
</dbReference>
<dbReference type="SMART" id="SM00482">
    <property type="entry name" value="POLAc"/>
    <property type="match status" value="1"/>
</dbReference>
<evidence type="ECO:0000256" key="10">
    <source>
        <dbReference type="ARBA" id="ARBA00022839"/>
    </source>
</evidence>
<dbReference type="Pfam" id="PF01367">
    <property type="entry name" value="5_3_exonuc"/>
    <property type="match status" value="1"/>
</dbReference>
<keyword evidence="4 16" id="KW-0808">Transferase</keyword>
<dbReference type="EMBL" id="DLUI01000107">
    <property type="protein sequence ID" value="DAB38122.1"/>
    <property type="molecule type" value="Genomic_DNA"/>
</dbReference>
<evidence type="ECO:0000259" key="19">
    <source>
        <dbReference type="SMART" id="SM00482"/>
    </source>
</evidence>
<dbReference type="InterPro" id="IPR012337">
    <property type="entry name" value="RNaseH-like_sf"/>
</dbReference>
<keyword evidence="6 16" id="KW-0235">DNA replication</keyword>
<evidence type="ECO:0000256" key="11">
    <source>
        <dbReference type="ARBA" id="ARBA00022932"/>
    </source>
</evidence>
<dbReference type="PRINTS" id="PR00868">
    <property type="entry name" value="DNAPOLI"/>
</dbReference>
<dbReference type="FunFam" id="1.20.1060.10:FF:000001">
    <property type="entry name" value="DNA polymerase I"/>
    <property type="match status" value="1"/>
</dbReference>
<comment type="function">
    <text evidence="16">In addition to polymerase activity, this DNA polymerase exhibits 3'-5' and 5'-3' exonuclease activity.</text>
</comment>
<dbReference type="InterPro" id="IPR002298">
    <property type="entry name" value="DNA_polymerase_A"/>
</dbReference>
<dbReference type="InterPro" id="IPR043502">
    <property type="entry name" value="DNA/RNA_pol_sf"/>
</dbReference>
<dbReference type="PROSITE" id="PS00447">
    <property type="entry name" value="DNA_POLYMERASE_A"/>
    <property type="match status" value="1"/>
</dbReference>
<keyword evidence="11 16" id="KW-0239">DNA-directed DNA polymerase</keyword>
<dbReference type="SUPFAM" id="SSF88723">
    <property type="entry name" value="PIN domain-like"/>
    <property type="match status" value="1"/>
</dbReference>
<evidence type="ECO:0000256" key="5">
    <source>
        <dbReference type="ARBA" id="ARBA00022695"/>
    </source>
</evidence>
<dbReference type="PANTHER" id="PTHR10133:SF27">
    <property type="entry name" value="DNA POLYMERASE NU"/>
    <property type="match status" value="1"/>
</dbReference>
<dbReference type="GO" id="GO:0003887">
    <property type="term" value="F:DNA-directed DNA polymerase activity"/>
    <property type="evidence" value="ECO:0007669"/>
    <property type="project" value="UniProtKB-UniRule"/>
</dbReference>
<dbReference type="Gene3D" id="1.10.150.20">
    <property type="entry name" value="5' to 3' exonuclease, C-terminal subdomain"/>
    <property type="match status" value="2"/>
</dbReference>
<evidence type="ECO:0000256" key="12">
    <source>
        <dbReference type="ARBA" id="ARBA00023125"/>
    </source>
</evidence>
<evidence type="ECO:0000256" key="3">
    <source>
        <dbReference type="ARBA" id="ARBA00020311"/>
    </source>
</evidence>
<evidence type="ECO:0000256" key="6">
    <source>
        <dbReference type="ARBA" id="ARBA00022705"/>
    </source>
</evidence>
<dbReference type="InterPro" id="IPR002562">
    <property type="entry name" value="3'-5'_exonuclease_dom"/>
</dbReference>
<keyword evidence="13 16" id="KW-0234">DNA repair</keyword>
<dbReference type="InterPro" id="IPR020045">
    <property type="entry name" value="DNA_polI_H3TH"/>
</dbReference>
<dbReference type="InterPro" id="IPR018320">
    <property type="entry name" value="DNA_polymerase_1"/>
</dbReference>
<evidence type="ECO:0000313" key="20">
    <source>
        <dbReference type="EMBL" id="DAB38122.1"/>
    </source>
</evidence>
<keyword evidence="10 16" id="KW-0269">Exonuclease</keyword>
<dbReference type="GO" id="GO:0008409">
    <property type="term" value="F:5'-3' exonuclease activity"/>
    <property type="evidence" value="ECO:0007669"/>
    <property type="project" value="UniProtKB-UniRule"/>
</dbReference>
<keyword evidence="9 16" id="KW-0378">Hydrolase</keyword>
<comment type="similarity">
    <text evidence="1 16">Belongs to the DNA polymerase type-A family.</text>
</comment>
<dbReference type="SUPFAM" id="SSF53098">
    <property type="entry name" value="Ribonuclease H-like"/>
    <property type="match status" value="1"/>
</dbReference>
<dbReference type="SMART" id="SM00474">
    <property type="entry name" value="35EXOc"/>
    <property type="match status" value="1"/>
</dbReference>
<evidence type="ECO:0000256" key="15">
    <source>
        <dbReference type="NCBIfam" id="TIGR00593"/>
    </source>
</evidence>
<evidence type="ECO:0000256" key="13">
    <source>
        <dbReference type="ARBA" id="ARBA00023204"/>
    </source>
</evidence>
<accession>A0A2D3W9W8</accession>
<dbReference type="InterPro" id="IPR020046">
    <property type="entry name" value="5-3_exonucl_a-hlix_arch_N"/>
</dbReference>
<evidence type="ECO:0000313" key="21">
    <source>
        <dbReference type="Proteomes" id="UP000228859"/>
    </source>
</evidence>
<feature type="domain" description="5'-3' exonuclease" evidence="18">
    <location>
        <begin position="2"/>
        <end position="260"/>
    </location>
</feature>
<dbReference type="RefSeq" id="WP_294896773.1">
    <property type="nucleotide sequence ID" value="NZ_DLUI01000107.1"/>
</dbReference>
<feature type="domain" description="3'-5' exonuclease" evidence="17">
    <location>
        <begin position="317"/>
        <end position="498"/>
    </location>
</feature>
<keyword evidence="12 16" id="KW-0238">DNA-binding</keyword>
<evidence type="ECO:0000259" key="17">
    <source>
        <dbReference type="SMART" id="SM00474"/>
    </source>
</evidence>
<evidence type="ECO:0000259" key="18">
    <source>
        <dbReference type="SMART" id="SM00475"/>
    </source>
</evidence>
<dbReference type="CDD" id="cd09898">
    <property type="entry name" value="H3TH_53EXO"/>
    <property type="match status" value="1"/>
</dbReference>
<dbReference type="NCBIfam" id="NF004397">
    <property type="entry name" value="PRK05755.1"/>
    <property type="match status" value="1"/>
</dbReference>
<dbReference type="SMART" id="SM00475">
    <property type="entry name" value="53EXOc"/>
    <property type="match status" value="1"/>
</dbReference>
<dbReference type="GO" id="GO:0006261">
    <property type="term" value="P:DNA-templated DNA replication"/>
    <property type="evidence" value="ECO:0007669"/>
    <property type="project" value="UniProtKB-UniRule"/>
</dbReference>
<dbReference type="Gene3D" id="1.20.1060.10">
    <property type="entry name" value="Taq DNA Polymerase, Chain T, domain 4"/>
    <property type="match status" value="1"/>
</dbReference>
<sequence length="907" mass="102555">MAQPTVTIIDTFGFFFRSFYALPPLRNKQGFPTGLLTGFINFIASLHKDHSSDYLIFALDAKGPSFRAEIDPNYKANRSPAPEELIMQLPIAIDWIDKMGYKSLSQSGFEADDMIASVVRQARQHGFLVRVVSHDKDLYQLIDDDRVVLVDAISKKVMNESHCEEKYGVHPRQFIDYQSLIGDTADNVPGVKGIGKVTAQKLLTQFVTLDAMYERLEEVTPPRIKGLLETYREDAFRSRELVRLKDDVFDSLDFSEFAMHFDNPFLPIYDDLVHYEMNAVLRTIKAKALFEESQSTILVTTVEKVAVPQCENIDGCSVLIDNDETLHTIIQAIPHDAIVAFDTETTGLDPTKDHLVGFSFSSDSKTGYYIPMMHSYLGVGDQVSHEAAKRAILNLFTRKVIGHNIKFDLHFITRFLEVDRLNIHADTMVMAWLTDSARSLSMDNLSQSLLNHEMIHFKDTVKKGENFASVAIEDACKYAGEDAYITYRLYEVLREQLLLKGAQEALDEAFNVEFPFTMTLLGMEREGIAVDTAVLETFKKEVSLEIVTLTEQIHSACGTVFNLNSPKQLGVILFETLGLAHGKKTKTGYSTDEQVLEGLQFEHPMIPMLLQYREYHKLYSTYIEPLIALAQNDSSSRIYTSFVQTGTATGRLSSKNPNLQNIPVKTALGMRIREAFVAPRGKKLIGIDYSQIELRLLAHFSQDSVLVNAFKEGHDIHMQTAIALFGETEAASKRNIAKTVNFGLLYGMGQKKLSDTLGITTKEAKEIIERYFETFPSVKGYFNGIVEQAKEIGYVETLLHRRRYFDFGSATPMLKAAYERESVNTVFQGSASDLIKLSMNKIDTMIRAESLRARMLLQIHDELIFEVDEDVAETYAVRFVEVMESILELRVPLKTSMHIGNHWGELK</sequence>
<dbReference type="Gene3D" id="3.30.70.370">
    <property type="match status" value="1"/>
</dbReference>
<dbReference type="Pfam" id="PF02739">
    <property type="entry name" value="5_3_exonuc_N"/>
    <property type="match status" value="1"/>
</dbReference>
<dbReference type="AlphaFoldDB" id="A0A2D3W9W8"/>
<dbReference type="InterPro" id="IPR019760">
    <property type="entry name" value="DNA-dir_DNA_pol_A_CS"/>
</dbReference>
<dbReference type="InterPro" id="IPR036279">
    <property type="entry name" value="5-3_exonuclease_C_sf"/>
</dbReference>
<keyword evidence="8 16" id="KW-0227">DNA damage</keyword>
<dbReference type="FunFam" id="1.10.150.20:FF:000003">
    <property type="entry name" value="DNA polymerase I"/>
    <property type="match status" value="1"/>
</dbReference>
<name>A0A2D3W9W8_9BACT</name>
<evidence type="ECO:0000256" key="7">
    <source>
        <dbReference type="ARBA" id="ARBA00022722"/>
    </source>
</evidence>
<dbReference type="InterPro" id="IPR001098">
    <property type="entry name" value="DNA-dir_DNA_pol_A_palm_dom"/>
</dbReference>
<dbReference type="NCBIfam" id="TIGR00593">
    <property type="entry name" value="pola"/>
    <property type="match status" value="1"/>
</dbReference>
<protein>
    <recommendedName>
        <fullName evidence="3 15">DNA polymerase I</fullName>
        <ecNumber evidence="2 15">2.7.7.7</ecNumber>
    </recommendedName>
</protein>
<evidence type="ECO:0000256" key="1">
    <source>
        <dbReference type="ARBA" id="ARBA00007705"/>
    </source>
</evidence>
<feature type="domain" description="DNA-directed DNA polymerase family A palm" evidence="19">
    <location>
        <begin position="669"/>
        <end position="871"/>
    </location>
</feature>
<dbReference type="CDD" id="cd08637">
    <property type="entry name" value="DNA_pol_A_pol_I_C"/>
    <property type="match status" value="1"/>
</dbReference>
<dbReference type="InterPro" id="IPR002421">
    <property type="entry name" value="5-3_exonuclease"/>
</dbReference>
<dbReference type="PANTHER" id="PTHR10133">
    <property type="entry name" value="DNA POLYMERASE I"/>
    <property type="match status" value="1"/>
</dbReference>
<dbReference type="Gene3D" id="3.40.50.1010">
    <property type="entry name" value="5'-nuclease"/>
    <property type="match status" value="1"/>
</dbReference>
<dbReference type="Gene3D" id="3.30.420.10">
    <property type="entry name" value="Ribonuclease H-like superfamily/Ribonuclease H"/>
    <property type="match status" value="1"/>
</dbReference>
<proteinExistence type="inferred from homology"/>
<evidence type="ECO:0000256" key="8">
    <source>
        <dbReference type="ARBA" id="ARBA00022763"/>
    </source>
</evidence>
<dbReference type="GO" id="GO:0006302">
    <property type="term" value="P:double-strand break repair"/>
    <property type="evidence" value="ECO:0007669"/>
    <property type="project" value="TreeGrafter"/>
</dbReference>
<organism evidence="20 21">
    <name type="scientific">Sulfuricurvum kujiense</name>
    <dbReference type="NCBI Taxonomy" id="148813"/>
    <lineage>
        <taxon>Bacteria</taxon>
        <taxon>Pseudomonadati</taxon>
        <taxon>Campylobacterota</taxon>
        <taxon>Epsilonproteobacteria</taxon>
        <taxon>Campylobacterales</taxon>
        <taxon>Sulfurimonadaceae</taxon>
        <taxon>Sulfuricurvum</taxon>
    </lineage>
</organism>
<evidence type="ECO:0000256" key="14">
    <source>
        <dbReference type="ARBA" id="ARBA00049244"/>
    </source>
</evidence>
<keyword evidence="7" id="KW-0540">Nuclease</keyword>
<dbReference type="InterPro" id="IPR036397">
    <property type="entry name" value="RNaseH_sf"/>
</dbReference>
<dbReference type="FunFam" id="1.10.150.20:FF:000002">
    <property type="entry name" value="DNA polymerase I"/>
    <property type="match status" value="1"/>
</dbReference>
<dbReference type="CDD" id="cd06139">
    <property type="entry name" value="DNA_polA_I_Ecoli_like_exo"/>
    <property type="match status" value="1"/>
</dbReference>
<dbReference type="SUPFAM" id="SSF56672">
    <property type="entry name" value="DNA/RNA polymerases"/>
    <property type="match status" value="1"/>
</dbReference>
<keyword evidence="5 16" id="KW-0548">Nucleotidyltransferase</keyword>
<dbReference type="InterPro" id="IPR008918">
    <property type="entry name" value="HhH2"/>
</dbReference>
<dbReference type="Proteomes" id="UP000228859">
    <property type="component" value="Unassembled WGS sequence"/>
</dbReference>
<evidence type="ECO:0000256" key="9">
    <source>
        <dbReference type="ARBA" id="ARBA00022801"/>
    </source>
</evidence>
<gene>
    <name evidence="16" type="primary">polA</name>
    <name evidence="20" type="ORF">CFH83_07560</name>
</gene>